<sequence>MGNLVNGQEENINIIDNIILAFKATELHIKGLSNDITDLLEYKMFVLCLDNAVELLFKFMIARREEILLYADEKTEIVLKKYNKAHKAGFTKLEAFFQRHPMENDLHTVSFSKACDFLKDYYQIIGETFASKCKKLAQVRNGFIHYSTTIRYIDVVTFLHIYKKCVCLFEEELKNKPVYDIEALLADEDIGKIYYNMDIVTYCNANKICKEAICRDIFNNEIFLHIVGFVMDNYNDELIDICPEDYEKIEGLFFQKYSKLYGNNLKKKHEEFREVYKIMLDAEIIYEDYEMYDDKLSTIMVTEWVLEEIENRWDEMEQKRRLACNKSVKSVIQSMRRDYEDDWWS</sequence>
<comment type="caution">
    <text evidence="1">The sequence shown here is derived from an EMBL/GenBank/DDBJ whole genome shotgun (WGS) entry which is preliminary data.</text>
</comment>
<accession>A0A0V8QA97</accession>
<reference evidence="1 2" key="1">
    <citation type="submission" date="2015-11" db="EMBL/GenBank/DDBJ databases">
        <title>Butyribacter intestini gen. nov., sp. nov., a butyric acid-producing bacterium of the family Lachnospiraceae isolated from the human faeces.</title>
        <authorList>
            <person name="Zou Y."/>
            <person name="Xue W."/>
            <person name="Luo G."/>
            <person name="Lv M."/>
        </authorList>
    </citation>
    <scope>NUCLEOTIDE SEQUENCE [LARGE SCALE GENOMIC DNA]</scope>
    <source>
        <strain evidence="1 2">ACET-33324</strain>
    </source>
</reference>
<dbReference type="RefSeq" id="WP_058354391.1">
    <property type="nucleotide sequence ID" value="NZ_CABMMD010000229.1"/>
</dbReference>
<dbReference type="EMBL" id="LNAM01000229">
    <property type="protein sequence ID" value="KSV57372.1"/>
    <property type="molecule type" value="Genomic_DNA"/>
</dbReference>
<organism evidence="1 2">
    <name type="scientific">Acetivibrio ethanolgignens</name>
    <dbReference type="NCBI Taxonomy" id="290052"/>
    <lineage>
        <taxon>Bacteria</taxon>
        <taxon>Bacillati</taxon>
        <taxon>Bacillota</taxon>
        <taxon>Clostridia</taxon>
        <taxon>Eubacteriales</taxon>
        <taxon>Oscillospiraceae</taxon>
        <taxon>Acetivibrio</taxon>
    </lineage>
</organism>
<dbReference type="Proteomes" id="UP000054874">
    <property type="component" value="Unassembled WGS sequence"/>
</dbReference>
<keyword evidence="2" id="KW-1185">Reference proteome</keyword>
<proteinExistence type="predicted"/>
<dbReference type="AlphaFoldDB" id="A0A0V8QA97"/>
<evidence type="ECO:0000313" key="2">
    <source>
        <dbReference type="Proteomes" id="UP000054874"/>
    </source>
</evidence>
<protein>
    <submittedName>
        <fullName evidence="1">Uncharacterized protein</fullName>
    </submittedName>
</protein>
<dbReference type="OrthoDB" id="3035434at2"/>
<name>A0A0V8QA97_9FIRM</name>
<evidence type="ECO:0000313" key="1">
    <source>
        <dbReference type="EMBL" id="KSV57372.1"/>
    </source>
</evidence>
<gene>
    <name evidence="1" type="ORF">ASU35_16595</name>
</gene>